<evidence type="ECO:0000313" key="3">
    <source>
        <dbReference type="EMBL" id="OXG19955.1"/>
    </source>
</evidence>
<name>A0A854QCB1_CRYNE</name>
<dbReference type="AlphaFoldDB" id="A0A854QCB1"/>
<organism evidence="3 4">
    <name type="scientific">Cryptococcus neoformans Tu259-1</name>
    <dbReference type="NCBI Taxonomy" id="1230072"/>
    <lineage>
        <taxon>Eukaryota</taxon>
        <taxon>Fungi</taxon>
        <taxon>Dikarya</taxon>
        <taxon>Basidiomycota</taxon>
        <taxon>Agaricomycotina</taxon>
        <taxon>Tremellomycetes</taxon>
        <taxon>Tremellales</taxon>
        <taxon>Cryptococcaceae</taxon>
        <taxon>Cryptococcus</taxon>
        <taxon>Cryptococcus neoformans species complex</taxon>
    </lineage>
</organism>
<feature type="compositionally biased region" description="Basic and acidic residues" evidence="1">
    <location>
        <begin position="223"/>
        <end position="235"/>
    </location>
</feature>
<feature type="region of interest" description="Disordered" evidence="1">
    <location>
        <begin position="84"/>
        <end position="113"/>
    </location>
</feature>
<dbReference type="Proteomes" id="UP000199727">
    <property type="component" value="Unassembled WGS sequence"/>
</dbReference>
<keyword evidence="2" id="KW-0732">Signal</keyword>
<feature type="region of interest" description="Disordered" evidence="1">
    <location>
        <begin position="348"/>
        <end position="424"/>
    </location>
</feature>
<feature type="compositionally biased region" description="Polar residues" evidence="1">
    <location>
        <begin position="207"/>
        <end position="216"/>
    </location>
</feature>
<protein>
    <submittedName>
        <fullName evidence="3">Uncharacterized protein</fullName>
    </submittedName>
</protein>
<gene>
    <name evidence="3" type="ORF">C361_04016</name>
</gene>
<sequence length="424" mass="44550">MRGLYTLATLIIPALSPASFCLYPSHLSNMEFHTSSQEINKPKQLYPCLAVIDINSSDTKSRRLSAGSFGSDKDEGNVLTRVISGGGRRKSSFGETGGGGGGRRLSFGGKKDDDKVEGKWYWRVQAGVNETHIVLLPLTQPPNPLLTTRPAPLSAAIPSRATHEASTHPNESAIAENEGGNEPGFASRMKNMFRRASSSVKERPSAPSASETTSGGPSIGGERVTDQTERGEMLPRVKGNVEGATNLNSNAELGWPGMINGEKLGAILIPLSSIGKKVGLGGGKKADASWVTVQVTSNTQSMEPIGTSRFDPGPKSGSIKFEFDKDWLGARGEAEVLHHYITTAAAAAPAPTERTAPNPSSFQLGGQHATSGPTQQAQTSDPLFSGSPFANTGRAGDPADRPLVDEAIAPDVSATSSRKVAGVY</sequence>
<evidence type="ECO:0000256" key="1">
    <source>
        <dbReference type="SAM" id="MobiDB-lite"/>
    </source>
</evidence>
<reference evidence="3 4" key="1">
    <citation type="submission" date="2017-06" db="EMBL/GenBank/DDBJ databases">
        <title>Global population genomics of the pathogenic fungus Cryptococcus neoformans var. grubii.</title>
        <authorList>
            <person name="Cuomo C."/>
            <person name="Litvintseva A."/>
            <person name="Chen Y."/>
            <person name="Young S."/>
            <person name="Zeng Q."/>
            <person name="Chapman S."/>
            <person name="Gujja S."/>
            <person name="Saif S."/>
            <person name="Birren B."/>
        </authorList>
    </citation>
    <scope>NUCLEOTIDE SEQUENCE [LARGE SCALE GENOMIC DNA]</scope>
    <source>
        <strain evidence="3 4">Tu259-1</strain>
    </source>
</reference>
<dbReference type="EMBL" id="AMKT01000049">
    <property type="protein sequence ID" value="OXG19955.1"/>
    <property type="molecule type" value="Genomic_DNA"/>
</dbReference>
<comment type="caution">
    <text evidence="3">The sequence shown here is derived from an EMBL/GenBank/DDBJ whole genome shotgun (WGS) entry which is preliminary data.</text>
</comment>
<feature type="region of interest" description="Disordered" evidence="1">
    <location>
        <begin position="159"/>
        <end position="237"/>
    </location>
</feature>
<feature type="compositionally biased region" description="Polar residues" evidence="1">
    <location>
        <begin position="360"/>
        <end position="382"/>
    </location>
</feature>
<feature type="signal peptide" evidence="2">
    <location>
        <begin position="1"/>
        <end position="21"/>
    </location>
</feature>
<evidence type="ECO:0000313" key="4">
    <source>
        <dbReference type="Proteomes" id="UP000199727"/>
    </source>
</evidence>
<feature type="chain" id="PRO_5032736391" evidence="2">
    <location>
        <begin position="22"/>
        <end position="424"/>
    </location>
</feature>
<proteinExistence type="predicted"/>
<dbReference type="OrthoDB" id="2563736at2759"/>
<feature type="compositionally biased region" description="Low complexity" evidence="1">
    <location>
        <begin position="348"/>
        <end position="359"/>
    </location>
</feature>
<evidence type="ECO:0000256" key="2">
    <source>
        <dbReference type="SAM" id="SignalP"/>
    </source>
</evidence>
<accession>A0A854QCB1</accession>